<evidence type="ECO:0000313" key="7">
    <source>
        <dbReference type="Proteomes" id="UP000663879"/>
    </source>
</evidence>
<evidence type="ECO:0000259" key="5">
    <source>
        <dbReference type="PROSITE" id="PS51092"/>
    </source>
</evidence>
<feature type="chain" id="PRO_5032656884" description="Fibronectin type-II domain-containing protein" evidence="4">
    <location>
        <begin position="20"/>
        <end position="397"/>
    </location>
</feature>
<dbReference type="SUPFAM" id="SSF55797">
    <property type="entry name" value="PR-1-like"/>
    <property type="match status" value="1"/>
</dbReference>
<protein>
    <recommendedName>
        <fullName evidence="5">Fibronectin type-II domain-containing protein</fullName>
    </recommendedName>
</protein>
<dbReference type="Pfam" id="PF00188">
    <property type="entry name" value="CAP"/>
    <property type="match status" value="1"/>
</dbReference>
<keyword evidence="7" id="KW-1185">Reference proteome</keyword>
<dbReference type="PANTHER" id="PTHR10334">
    <property type="entry name" value="CYSTEINE-RICH SECRETORY PROTEIN-RELATED"/>
    <property type="match status" value="1"/>
</dbReference>
<reference evidence="6" key="1">
    <citation type="submission" date="2021-02" db="EMBL/GenBank/DDBJ databases">
        <authorList>
            <person name="Nowell W R."/>
        </authorList>
    </citation>
    <scope>NUCLEOTIDE SEQUENCE</scope>
    <source>
        <strain evidence="6">Ploen Becks lab</strain>
    </source>
</reference>
<evidence type="ECO:0000256" key="3">
    <source>
        <dbReference type="PROSITE-ProRule" id="PRU00479"/>
    </source>
</evidence>
<organism evidence="6 7">
    <name type="scientific">Brachionus calyciflorus</name>
    <dbReference type="NCBI Taxonomy" id="104777"/>
    <lineage>
        <taxon>Eukaryota</taxon>
        <taxon>Metazoa</taxon>
        <taxon>Spiralia</taxon>
        <taxon>Gnathifera</taxon>
        <taxon>Rotifera</taxon>
        <taxon>Eurotatoria</taxon>
        <taxon>Monogononta</taxon>
        <taxon>Pseudotrocha</taxon>
        <taxon>Ploima</taxon>
        <taxon>Brachionidae</taxon>
        <taxon>Brachionus</taxon>
    </lineage>
</organism>
<keyword evidence="4" id="KW-0732">Signal</keyword>
<dbReference type="SUPFAM" id="SSF57440">
    <property type="entry name" value="Kringle-like"/>
    <property type="match status" value="1"/>
</dbReference>
<dbReference type="InterPro" id="IPR000562">
    <property type="entry name" value="FN_type2_dom"/>
</dbReference>
<name>A0A813VSJ2_9BILA</name>
<dbReference type="PRINTS" id="PR00837">
    <property type="entry name" value="V5TPXLIKE"/>
</dbReference>
<dbReference type="SMART" id="SM00059">
    <property type="entry name" value="FN2"/>
    <property type="match status" value="1"/>
</dbReference>
<sequence length="397" mass="44093">MKILFILLVLLITLNSIFCEVFGEELEIREDSYSNDILKRQAVNTACVCREFGINCNLSTVCTKDCRQELRAASELDCVFPFQYKGVWYDTCINVDRTEGIFWCSTDRIFNYKFAICEQECPLIARNLVKDDVDESHTSCRKAGNGWIGILPSVDSIKEILDLHNNERAIVNPTAADMKVLTWDNDLARLAMNLAMTGEFGHDCGNCRRVLSKKDIYNGQNLYASWGSTFKEVDTWKSAVTAWIQEKKDWIYDIGSKNGQVVGHYTQVVNSGARRIGCGAGNKKGSSEEIIVACNYATGQQSAKKPYVSGTPCTDCSECSTNLNACKCNKICRHGGTLNTKTCTCTCLAYATGPECESLLCDKTDDAYGCWNSQDPNLCNFSNTKPLCPHLCGSCSL</sequence>
<evidence type="ECO:0000256" key="2">
    <source>
        <dbReference type="ARBA" id="ARBA00023157"/>
    </source>
</evidence>
<accession>A0A813VSJ2</accession>
<dbReference type="InterPro" id="IPR013806">
    <property type="entry name" value="Kringle-like"/>
</dbReference>
<comment type="caution">
    <text evidence="6">The sequence shown here is derived from an EMBL/GenBank/DDBJ whole genome shotgun (WGS) entry which is preliminary data.</text>
</comment>
<proteinExistence type="predicted"/>
<dbReference type="InterPro" id="IPR001283">
    <property type="entry name" value="CRISP-related"/>
</dbReference>
<gene>
    <name evidence="6" type="ORF">OXX778_LOCUS8693</name>
</gene>
<dbReference type="CDD" id="cd05380">
    <property type="entry name" value="CAP_euk"/>
    <property type="match status" value="1"/>
</dbReference>
<dbReference type="SMART" id="SM00198">
    <property type="entry name" value="SCP"/>
    <property type="match status" value="1"/>
</dbReference>
<evidence type="ECO:0000313" key="6">
    <source>
        <dbReference type="EMBL" id="CAF0845819.1"/>
    </source>
</evidence>
<dbReference type="Pfam" id="PF00040">
    <property type="entry name" value="fn2"/>
    <property type="match status" value="1"/>
</dbReference>
<dbReference type="AlphaFoldDB" id="A0A813VSJ2"/>
<evidence type="ECO:0000256" key="1">
    <source>
        <dbReference type="ARBA" id="ARBA00022737"/>
    </source>
</evidence>
<feature type="domain" description="Fibronectin type-II" evidence="5">
    <location>
        <begin position="73"/>
        <end position="119"/>
    </location>
</feature>
<feature type="disulfide bond" evidence="3">
    <location>
        <begin position="78"/>
        <end position="104"/>
    </location>
</feature>
<dbReference type="EMBL" id="CAJNOC010001218">
    <property type="protein sequence ID" value="CAF0845819.1"/>
    <property type="molecule type" value="Genomic_DNA"/>
</dbReference>
<keyword evidence="2 3" id="KW-1015">Disulfide bond</keyword>
<dbReference type="Gene3D" id="2.10.10.10">
    <property type="entry name" value="Fibronectin, type II, collagen-binding"/>
    <property type="match status" value="1"/>
</dbReference>
<dbReference type="InterPro" id="IPR035940">
    <property type="entry name" value="CAP_sf"/>
</dbReference>
<dbReference type="InterPro" id="IPR014044">
    <property type="entry name" value="CAP_dom"/>
</dbReference>
<dbReference type="Gene3D" id="3.40.33.10">
    <property type="entry name" value="CAP"/>
    <property type="match status" value="1"/>
</dbReference>
<comment type="caution">
    <text evidence="3">Lacks conserved residue(s) required for the propagation of feature annotation.</text>
</comment>
<dbReference type="PROSITE" id="PS51092">
    <property type="entry name" value="FN2_2"/>
    <property type="match status" value="1"/>
</dbReference>
<dbReference type="InterPro" id="IPR036943">
    <property type="entry name" value="FN_type2_sf"/>
</dbReference>
<dbReference type="Proteomes" id="UP000663879">
    <property type="component" value="Unassembled WGS sequence"/>
</dbReference>
<feature type="signal peptide" evidence="4">
    <location>
        <begin position="1"/>
        <end position="19"/>
    </location>
</feature>
<keyword evidence="1" id="KW-0677">Repeat</keyword>
<evidence type="ECO:0000256" key="4">
    <source>
        <dbReference type="SAM" id="SignalP"/>
    </source>
</evidence>
<dbReference type="OrthoDB" id="337038at2759"/>